<feature type="compositionally biased region" description="Low complexity" evidence="11">
    <location>
        <begin position="325"/>
        <end position="338"/>
    </location>
</feature>
<dbReference type="InterPro" id="IPR029006">
    <property type="entry name" value="ADF-H/Gelsolin-like_dom_sf"/>
</dbReference>
<protein>
    <recommendedName>
        <fullName evidence="10">Twinfilin</fullName>
    </recommendedName>
</protein>
<organism evidence="13 14">
    <name type="scientific">Rotaria sordida</name>
    <dbReference type="NCBI Taxonomy" id="392033"/>
    <lineage>
        <taxon>Eukaryota</taxon>
        <taxon>Metazoa</taxon>
        <taxon>Spiralia</taxon>
        <taxon>Gnathifera</taxon>
        <taxon>Rotifera</taxon>
        <taxon>Eurotatoria</taxon>
        <taxon>Bdelloidea</taxon>
        <taxon>Philodinida</taxon>
        <taxon>Philodinidae</taxon>
        <taxon>Rotaria</taxon>
    </lineage>
</organism>
<evidence type="ECO:0000256" key="10">
    <source>
        <dbReference type="ARBA" id="ARBA00069496"/>
    </source>
</evidence>
<evidence type="ECO:0000256" key="7">
    <source>
        <dbReference type="ARBA" id="ARBA00023212"/>
    </source>
</evidence>
<name>A0A814JWW4_9BILA</name>
<evidence type="ECO:0000256" key="11">
    <source>
        <dbReference type="SAM" id="MobiDB-lite"/>
    </source>
</evidence>
<dbReference type="InterPro" id="IPR002108">
    <property type="entry name" value="ADF-H"/>
</dbReference>
<dbReference type="OrthoDB" id="10006997at2759"/>
<keyword evidence="7" id="KW-0206">Cytoskeleton</keyword>
<dbReference type="Proteomes" id="UP000663882">
    <property type="component" value="Unassembled WGS sequence"/>
</dbReference>
<comment type="caution">
    <text evidence="13">The sequence shown here is derived from an EMBL/GenBank/DDBJ whole genome shotgun (WGS) entry which is preliminary data.</text>
</comment>
<keyword evidence="5" id="KW-0677">Repeat</keyword>
<dbReference type="Gene3D" id="3.40.20.10">
    <property type="entry name" value="Severin"/>
    <property type="match status" value="2"/>
</dbReference>
<dbReference type="GO" id="GO:0005938">
    <property type="term" value="C:cell cortex"/>
    <property type="evidence" value="ECO:0007669"/>
    <property type="project" value="UniProtKB-SubCell"/>
</dbReference>
<evidence type="ECO:0000256" key="9">
    <source>
        <dbReference type="ARBA" id="ARBA00056419"/>
    </source>
</evidence>
<feature type="domain" description="ADF-H" evidence="12">
    <location>
        <begin position="5"/>
        <end position="140"/>
    </location>
</feature>
<dbReference type="Pfam" id="PF00241">
    <property type="entry name" value="Cofilin_ADF"/>
    <property type="match status" value="2"/>
</dbReference>
<dbReference type="GO" id="GO:0051015">
    <property type="term" value="F:actin filament binding"/>
    <property type="evidence" value="ECO:0007669"/>
    <property type="project" value="TreeGrafter"/>
</dbReference>
<dbReference type="GO" id="GO:0003785">
    <property type="term" value="F:actin monomer binding"/>
    <property type="evidence" value="ECO:0007669"/>
    <property type="project" value="TreeGrafter"/>
</dbReference>
<dbReference type="PANTHER" id="PTHR13759:SF1">
    <property type="entry name" value="TWINFILIN"/>
    <property type="match status" value="1"/>
</dbReference>
<evidence type="ECO:0000256" key="2">
    <source>
        <dbReference type="ARBA" id="ARBA00004544"/>
    </source>
</evidence>
<dbReference type="PROSITE" id="PS51263">
    <property type="entry name" value="ADF_H"/>
    <property type="match status" value="2"/>
</dbReference>
<dbReference type="PANTHER" id="PTHR13759">
    <property type="entry name" value="TWINFILIN"/>
    <property type="match status" value="1"/>
</dbReference>
<comment type="function">
    <text evidence="9">Actin-binding protein involved in motile and morphological processes. Inhibits actin polymerization, likely by sequestering G-actin.</text>
</comment>
<feature type="region of interest" description="Disordered" evidence="11">
    <location>
        <begin position="322"/>
        <end position="353"/>
    </location>
</feature>
<sequence length="353" mass="41045">MSHQSGITASKSLCEKFAEMKDGHIRVVVVVIENEKLVCKEEHNAERTFNQDFDKMIPPLVENNHAAYYFIRLDTISELNGHNWLLITYISDEAKARERMLYASTIATVKREFGLTYIAQEIRATTRDEMSIHSLHQHLHTQATLPPRTIREEEMFEIHQREANADIGINTRQPTLQGLKFPFDENVIEAIHLFKKHHVDYIQFDIDHEKELILLSHSEAHATPEHIRKHLPDQQGRYHLYRFKHGFNHQNFESILFLYSVPGHRSHVKQRMIYASCKESVIDNIEKKFGIIFDKKLEISDSTEFTMEYLIEQLHSEASGNTTTSLSSSFAKPKAPSSHGRRRLIKTNDNSDE</sequence>
<dbReference type="InterPro" id="IPR028458">
    <property type="entry name" value="Twinfilin"/>
</dbReference>
<dbReference type="FunFam" id="3.40.20.10:FF:000042">
    <property type="entry name" value="Actin depolymerizing protein"/>
    <property type="match status" value="1"/>
</dbReference>
<gene>
    <name evidence="13" type="ORF">RFH988_LOCUS16350</name>
</gene>
<dbReference type="GO" id="GO:0005884">
    <property type="term" value="C:actin filament"/>
    <property type="evidence" value="ECO:0007669"/>
    <property type="project" value="TreeGrafter"/>
</dbReference>
<evidence type="ECO:0000256" key="1">
    <source>
        <dbReference type="ARBA" id="ARBA00004245"/>
    </source>
</evidence>
<comment type="subunit">
    <text evidence="8">Interacts with G-actin; ADP-actin form.</text>
</comment>
<dbReference type="CDD" id="cd11284">
    <property type="entry name" value="ADF_Twf-C_like"/>
    <property type="match status" value="1"/>
</dbReference>
<evidence type="ECO:0000256" key="5">
    <source>
        <dbReference type="ARBA" id="ARBA00022737"/>
    </source>
</evidence>
<comment type="subcellular location">
    <subcellularLocation>
        <location evidence="2">Cytoplasm</location>
        <location evidence="2">Cell cortex</location>
    </subcellularLocation>
    <subcellularLocation>
        <location evidence="1">Cytoplasm</location>
        <location evidence="1">Cytoskeleton</location>
    </subcellularLocation>
</comment>
<dbReference type="GO" id="GO:0051016">
    <property type="term" value="P:barbed-end actin filament capping"/>
    <property type="evidence" value="ECO:0007669"/>
    <property type="project" value="TreeGrafter"/>
</dbReference>
<dbReference type="CDD" id="cd11285">
    <property type="entry name" value="ADF_Twf-N_like"/>
    <property type="match status" value="1"/>
</dbReference>
<dbReference type="AlphaFoldDB" id="A0A814JWW4"/>
<evidence type="ECO:0000256" key="8">
    <source>
        <dbReference type="ARBA" id="ARBA00038532"/>
    </source>
</evidence>
<dbReference type="EMBL" id="CAJNOO010000834">
    <property type="protein sequence ID" value="CAF1043596.1"/>
    <property type="molecule type" value="Genomic_DNA"/>
</dbReference>
<dbReference type="GO" id="GO:0030042">
    <property type="term" value="P:actin filament depolymerization"/>
    <property type="evidence" value="ECO:0007669"/>
    <property type="project" value="TreeGrafter"/>
</dbReference>
<dbReference type="SUPFAM" id="SSF55753">
    <property type="entry name" value="Actin depolymerizing proteins"/>
    <property type="match status" value="2"/>
</dbReference>
<proteinExistence type="inferred from homology"/>
<evidence type="ECO:0000256" key="4">
    <source>
        <dbReference type="ARBA" id="ARBA00022490"/>
    </source>
</evidence>
<accession>A0A814JWW4</accession>
<feature type="domain" description="ADF-H" evidence="12">
    <location>
        <begin position="178"/>
        <end position="315"/>
    </location>
</feature>
<dbReference type="SMART" id="SM00102">
    <property type="entry name" value="ADF"/>
    <property type="match status" value="2"/>
</dbReference>
<evidence type="ECO:0000256" key="3">
    <source>
        <dbReference type="ARBA" id="ARBA00009557"/>
    </source>
</evidence>
<evidence type="ECO:0000256" key="6">
    <source>
        <dbReference type="ARBA" id="ARBA00023203"/>
    </source>
</evidence>
<evidence type="ECO:0000313" key="13">
    <source>
        <dbReference type="EMBL" id="CAF1043596.1"/>
    </source>
</evidence>
<comment type="similarity">
    <text evidence="3">Belongs to the actin-binding proteins ADF family. Twinfilin subfamily.</text>
</comment>
<keyword evidence="6" id="KW-0009">Actin-binding</keyword>
<evidence type="ECO:0000259" key="12">
    <source>
        <dbReference type="PROSITE" id="PS51263"/>
    </source>
</evidence>
<evidence type="ECO:0000313" key="14">
    <source>
        <dbReference type="Proteomes" id="UP000663882"/>
    </source>
</evidence>
<keyword evidence="4" id="KW-0963">Cytoplasm</keyword>
<reference evidence="13" key="1">
    <citation type="submission" date="2021-02" db="EMBL/GenBank/DDBJ databases">
        <authorList>
            <person name="Nowell W R."/>
        </authorList>
    </citation>
    <scope>NUCLEOTIDE SEQUENCE</scope>
</reference>
<dbReference type="FunFam" id="3.40.20.10:FF:000007">
    <property type="entry name" value="Twinfilin-1 isoform 1"/>
    <property type="match status" value="1"/>
</dbReference>